<gene>
    <name evidence="2" type="ORF">BDV95DRAFT_601146</name>
</gene>
<keyword evidence="1" id="KW-0812">Transmembrane</keyword>
<evidence type="ECO:0000313" key="2">
    <source>
        <dbReference type="EMBL" id="KAF2878506.1"/>
    </source>
</evidence>
<comment type="caution">
    <text evidence="2">The sequence shown here is derived from an EMBL/GenBank/DDBJ whole genome shotgun (WGS) entry which is preliminary data.</text>
</comment>
<feature type="transmembrane region" description="Helical" evidence="1">
    <location>
        <begin position="114"/>
        <end position="136"/>
    </location>
</feature>
<keyword evidence="3" id="KW-1185">Reference proteome</keyword>
<name>A0A7C8IIK0_9PLEO</name>
<protein>
    <submittedName>
        <fullName evidence="2">Uncharacterized protein</fullName>
    </submittedName>
</protein>
<evidence type="ECO:0000313" key="3">
    <source>
        <dbReference type="Proteomes" id="UP000481861"/>
    </source>
</evidence>
<sequence length="627" mass="69239">MADIVYIGIWNAYGRDSVFNKVLTVPYRTGTILVTLLAILVTFTANRSWKIWRFLLHELLNAFSSRLRPQKAFPIRQQQAILRNSETTGGALLSFTELAWARKKTTKPVSSTKFIAAALILFALLHWIGFLALGILTTQINIGSIVRSINTPSCGTWLPFESLSSDLYSATGAELLANTSIAAENYVRNCYVSQGASISDCNLFVQRSIPHFTKNVECPFYDSSLCSGSTQEALLMETGNISFSDLGINWKLARGVAVRRRAICTPLDTEPFLCSDEASRNYTEDSIHGDVNKPEQLRGYAFTVDEIGRNVTQLYRQGDAGEYDLMLVSAADGTFAIDALRPRDLSAELTVITLRGRSILFPAPSSDPFFYAQTKPTIQLENSTSSFYTMSRAINSIACLDSAMICSNITGYCSDWLGPEYMALYASQVLGPFRNNTEALAAYGMATLPLMLSTTYYGLNNRGGSVLQASRHVMSGVQYLLSDGQWKLELENWFRIGLAILQMSPYRTISTPELDKSRVQNLMSEARAATACSAVQFRSSKHVTLSVFGILLVVILSLCFTALSYMDSILSLLLPQQASSILLGWEENGYLHLLEKSKKTDADPEVLERLQIADWQNSDAAGANKPG</sequence>
<organism evidence="2 3">
    <name type="scientific">Massariosphaeria phaeospora</name>
    <dbReference type="NCBI Taxonomy" id="100035"/>
    <lineage>
        <taxon>Eukaryota</taxon>
        <taxon>Fungi</taxon>
        <taxon>Dikarya</taxon>
        <taxon>Ascomycota</taxon>
        <taxon>Pezizomycotina</taxon>
        <taxon>Dothideomycetes</taxon>
        <taxon>Pleosporomycetidae</taxon>
        <taxon>Pleosporales</taxon>
        <taxon>Pleosporales incertae sedis</taxon>
        <taxon>Massariosphaeria</taxon>
    </lineage>
</organism>
<dbReference type="AlphaFoldDB" id="A0A7C8IIK0"/>
<evidence type="ECO:0000256" key="1">
    <source>
        <dbReference type="SAM" id="Phobius"/>
    </source>
</evidence>
<dbReference type="EMBL" id="JAADJZ010000001">
    <property type="protein sequence ID" value="KAF2878506.1"/>
    <property type="molecule type" value="Genomic_DNA"/>
</dbReference>
<dbReference type="Proteomes" id="UP000481861">
    <property type="component" value="Unassembled WGS sequence"/>
</dbReference>
<keyword evidence="1" id="KW-1133">Transmembrane helix</keyword>
<proteinExistence type="predicted"/>
<feature type="transmembrane region" description="Helical" evidence="1">
    <location>
        <begin position="25"/>
        <end position="45"/>
    </location>
</feature>
<reference evidence="2 3" key="1">
    <citation type="submission" date="2020-01" db="EMBL/GenBank/DDBJ databases">
        <authorList>
            <consortium name="DOE Joint Genome Institute"/>
            <person name="Haridas S."/>
            <person name="Albert R."/>
            <person name="Binder M."/>
            <person name="Bloem J."/>
            <person name="Labutti K."/>
            <person name="Salamov A."/>
            <person name="Andreopoulos B."/>
            <person name="Baker S.E."/>
            <person name="Barry K."/>
            <person name="Bills G."/>
            <person name="Bluhm B.H."/>
            <person name="Cannon C."/>
            <person name="Castanera R."/>
            <person name="Culley D.E."/>
            <person name="Daum C."/>
            <person name="Ezra D."/>
            <person name="Gonzalez J.B."/>
            <person name="Henrissat B."/>
            <person name="Kuo A."/>
            <person name="Liang C."/>
            <person name="Lipzen A."/>
            <person name="Lutzoni F."/>
            <person name="Magnuson J."/>
            <person name="Mondo S."/>
            <person name="Nolan M."/>
            <person name="Ohm R."/>
            <person name="Pangilinan J."/>
            <person name="Park H.-J.H."/>
            <person name="Ramirez L."/>
            <person name="Alfaro M."/>
            <person name="Sun H."/>
            <person name="Tritt A."/>
            <person name="Yoshinaga Y."/>
            <person name="Zwiers L.-H.L."/>
            <person name="Turgeon B.G."/>
            <person name="Goodwin S.B."/>
            <person name="Spatafora J.W."/>
            <person name="Crous P.W."/>
            <person name="Grigoriev I.V."/>
        </authorList>
    </citation>
    <scope>NUCLEOTIDE SEQUENCE [LARGE SCALE GENOMIC DNA]</scope>
    <source>
        <strain evidence="2 3">CBS 611.86</strain>
    </source>
</reference>
<dbReference type="OrthoDB" id="3540210at2759"/>
<feature type="transmembrane region" description="Helical" evidence="1">
    <location>
        <begin position="545"/>
        <end position="566"/>
    </location>
</feature>
<keyword evidence="1" id="KW-0472">Membrane</keyword>
<accession>A0A7C8IIK0</accession>